<dbReference type="EMBL" id="ACCR02000005">
    <property type="protein sequence ID" value="EFI82866.1"/>
    <property type="molecule type" value="Genomic_DNA"/>
</dbReference>
<sequence length="203" mass="23178">MNKMNNESKARRIYEINPYTMVILPKQSGEEIFSEIYEIGSSFISKFTPFEIIKTSCKFFGSNFEGRKDGTKHLIGITHKPPIIIDAMNLIYAFPTTSPSKNDCAWIFPQHIQEYGANELNQTVIQFTNHRSIEIDISTASFNNQMARTSMLHMKISQKMRKMEKEFPLGNMYFPPATIAAESRAPYSVPKPENGSGNTPFFQ</sequence>
<accession>D7UZM1</accession>
<dbReference type="GO" id="GO:0030420">
    <property type="term" value="P:establishment of competence for transformation"/>
    <property type="evidence" value="ECO:0007669"/>
    <property type="project" value="InterPro"/>
</dbReference>
<dbReference type="AlphaFoldDB" id="D7UZM1"/>
<gene>
    <name evidence="1" type="primary">comK</name>
    <name evidence="1" type="ORF">HMPREF0556_11551</name>
</gene>
<dbReference type="HOGENOM" id="CLU_107920_1_0_9"/>
<evidence type="ECO:0000313" key="2">
    <source>
        <dbReference type="Proteomes" id="UP000010119"/>
    </source>
</evidence>
<organism evidence="1 2">
    <name type="scientific">Listeria grayi DSM 20601</name>
    <dbReference type="NCBI Taxonomy" id="525367"/>
    <lineage>
        <taxon>Bacteria</taxon>
        <taxon>Bacillati</taxon>
        <taxon>Bacillota</taxon>
        <taxon>Bacilli</taxon>
        <taxon>Bacillales</taxon>
        <taxon>Listeriaceae</taxon>
        <taxon>Listeria</taxon>
    </lineage>
</organism>
<name>D7UZM1_LISGR</name>
<evidence type="ECO:0000313" key="1">
    <source>
        <dbReference type="EMBL" id="EFI82866.1"/>
    </source>
</evidence>
<keyword evidence="2" id="KW-1185">Reference proteome</keyword>
<protein>
    <submittedName>
        <fullName evidence="1">Competence transcription factor ComK</fullName>
    </submittedName>
</protein>
<reference evidence="1" key="1">
    <citation type="submission" date="2010-06" db="EMBL/GenBank/DDBJ databases">
        <authorList>
            <person name="Muzny D."/>
            <person name="Qin X."/>
            <person name="Buhay C."/>
            <person name="Dugan-Rocha S."/>
            <person name="Ding Y."/>
            <person name="Chen G."/>
            <person name="Hawes A."/>
            <person name="Holder M."/>
            <person name="Jhangiani S."/>
            <person name="Johnson A."/>
            <person name="Khan Z."/>
            <person name="Li Z."/>
            <person name="Liu W."/>
            <person name="Liu X."/>
            <person name="Perez L."/>
            <person name="Shen H."/>
            <person name="Wang Q."/>
            <person name="Watt J."/>
            <person name="Xi L."/>
            <person name="Xin Y."/>
            <person name="Zhou J."/>
            <person name="Deng J."/>
            <person name="Jiang H."/>
            <person name="Liu Y."/>
            <person name="Qu J."/>
            <person name="Song X.-Z."/>
            <person name="Zhang L."/>
            <person name="Villasana D."/>
            <person name="Johnson A."/>
            <person name="Liu J."/>
            <person name="Liyanage D."/>
            <person name="Lorensuhewa L."/>
            <person name="Robinson T."/>
            <person name="Song A."/>
            <person name="Song B.-B."/>
            <person name="Dinh H."/>
            <person name="Thornton R."/>
            <person name="Coyle M."/>
            <person name="Francisco L."/>
            <person name="Jackson L."/>
            <person name="Javaid M."/>
            <person name="Korchina V."/>
            <person name="Kovar C."/>
            <person name="Mata R."/>
            <person name="Mathew T."/>
            <person name="Ngo R."/>
            <person name="Nguyen L."/>
            <person name="Nguyen N."/>
            <person name="Okwuonu G."/>
            <person name="Ongeri F."/>
            <person name="Pham C."/>
            <person name="Simmons D."/>
            <person name="Wilczek-Boney K."/>
            <person name="Hale W."/>
            <person name="Jakkamsetti A."/>
            <person name="Pham P."/>
            <person name="Ruth R."/>
            <person name="San Lucas F."/>
            <person name="Warren J."/>
            <person name="Zhang J."/>
            <person name="Zhao Z."/>
            <person name="Zhou C."/>
            <person name="Zhu D."/>
            <person name="Lee S."/>
            <person name="Bess C."/>
            <person name="Blankenburg K."/>
            <person name="Forbes L."/>
            <person name="Fu Q."/>
            <person name="Gubbala S."/>
            <person name="Hirani K."/>
            <person name="Jayaseelan J.C."/>
            <person name="Lara F."/>
            <person name="Munidasa M."/>
            <person name="Palculict T."/>
            <person name="Patil S."/>
            <person name="Pu L.-L."/>
            <person name="Saada N."/>
            <person name="Tang L."/>
            <person name="Weissenberger G."/>
            <person name="Zhu Y."/>
            <person name="Hemphill L."/>
            <person name="Shang Y."/>
            <person name="Youmans B."/>
            <person name="Ayvaz T."/>
            <person name="Ross M."/>
            <person name="Santibanez J."/>
            <person name="Aqrawi P."/>
            <person name="Gross S."/>
            <person name="Joshi V."/>
            <person name="Fowler G."/>
            <person name="Nazareth L."/>
            <person name="Reid J."/>
            <person name="Worley K."/>
            <person name="Petrosino J."/>
            <person name="Highlander S."/>
            <person name="Gibbs R."/>
        </authorList>
    </citation>
    <scope>NUCLEOTIDE SEQUENCE [LARGE SCALE GENOMIC DNA]</scope>
    <source>
        <strain evidence="1">DSM 20601</strain>
    </source>
</reference>
<dbReference type="PIRSF" id="PIRSF011560">
    <property type="entry name" value="ComK"/>
    <property type="match status" value="1"/>
</dbReference>
<comment type="caution">
    <text evidence="1">The sequence shown here is derived from an EMBL/GenBank/DDBJ whole genome shotgun (WGS) entry which is preliminary data.</text>
</comment>
<dbReference type="InterPro" id="IPR010461">
    <property type="entry name" value="ComK"/>
</dbReference>
<proteinExistence type="predicted"/>
<dbReference type="STRING" id="525367.HMPREF0556_11551"/>
<dbReference type="eggNOG" id="COG4903">
    <property type="taxonomic scope" value="Bacteria"/>
</dbReference>
<dbReference type="Proteomes" id="UP000010119">
    <property type="component" value="Unassembled WGS sequence"/>
</dbReference>
<dbReference type="Pfam" id="PF06338">
    <property type="entry name" value="ComK"/>
    <property type="match status" value="1"/>
</dbReference>